<gene>
    <name evidence="1" type="ORF">TRP8649_03631</name>
</gene>
<dbReference type="Proteomes" id="UP000225972">
    <property type="component" value="Unassembled WGS sequence"/>
</dbReference>
<name>A0A238JGE6_9RHOB</name>
<reference evidence="2" key="1">
    <citation type="submission" date="2017-05" db="EMBL/GenBank/DDBJ databases">
        <authorList>
            <person name="Rodrigo-Torres L."/>
            <person name="Arahal R. D."/>
            <person name="Lucena T."/>
        </authorList>
    </citation>
    <scope>NUCLEOTIDE SEQUENCE [LARGE SCALE GENOMIC DNA]</scope>
    <source>
        <strain evidence="2">CECT 8649</strain>
    </source>
</reference>
<dbReference type="AlphaFoldDB" id="A0A238JGE6"/>
<dbReference type="EMBL" id="FXXP01000002">
    <property type="protein sequence ID" value="SMX29495.1"/>
    <property type="molecule type" value="Genomic_DNA"/>
</dbReference>
<evidence type="ECO:0000313" key="1">
    <source>
        <dbReference type="EMBL" id="SMX29495.1"/>
    </source>
</evidence>
<proteinExistence type="predicted"/>
<organism evidence="1 2">
    <name type="scientific">Pelagimonas phthalicica</name>
    <dbReference type="NCBI Taxonomy" id="1037362"/>
    <lineage>
        <taxon>Bacteria</taxon>
        <taxon>Pseudomonadati</taxon>
        <taxon>Pseudomonadota</taxon>
        <taxon>Alphaproteobacteria</taxon>
        <taxon>Rhodobacterales</taxon>
        <taxon>Roseobacteraceae</taxon>
        <taxon>Pelagimonas</taxon>
    </lineage>
</organism>
<keyword evidence="2" id="KW-1185">Reference proteome</keyword>
<protein>
    <submittedName>
        <fullName evidence="1">Uncharacterized protein</fullName>
    </submittedName>
</protein>
<sequence>MIDAGHYELQPFLEFRNWLAEVRNDEKRRWPIRRNGVERPGPFSIAAREEILLGLFHLERTTGTEILAEGELEHIFMLWERDYDIEHELRLRPKT</sequence>
<evidence type="ECO:0000313" key="2">
    <source>
        <dbReference type="Proteomes" id="UP000225972"/>
    </source>
</evidence>
<accession>A0A238JGE6</accession>